<accession>A0ABP0EJK4</accession>
<proteinExistence type="predicted"/>
<dbReference type="Proteomes" id="UP001497600">
    <property type="component" value="Chromosome H"/>
</dbReference>
<dbReference type="EMBL" id="OZ004260">
    <property type="protein sequence ID" value="CAK7920659.1"/>
    <property type="molecule type" value="Genomic_DNA"/>
</dbReference>
<sequence length="659" mass="76444">MSSKVQPLVALRNIQQQFQLVELNNCDTENLDQIVKVYRNLATILSKYKIKINQLNSDDDFDFFPTLSSLVNQLHYHDEILECKSELLHDIFPMLLLHYLTNPNLFYFIAKKLQDNETLQKILTVLCEGIDPTQERVGILTFWKLYSINKDNRSLLRMHGFSMVYSVVPTLIRSFGIVDNIRTSLINLENQSNELLFQSLKSFLSIESQNSKQLLSILIRNDHALIESLELAISNPNTSEICRKCIIKLFESVTNTLIIHGIEFDQEFDNVLISKIPNENCIKFLIDKDKLQNSISYALECLEHGNDLNFLNLFNISVYYFLSMNNINTSLYDNELNLLETFNKMNTTISFKAFLDSSIYSISKHLLTKVDRNFKSFPKLIQIQYGNFELPPLSKSNYLFDNSWDTDNFNINMKLSNNKYNLNLLLSGLQSCWNLQIQTIGNELKSLSSFKEVPQEMYLNLIVRSVNNSLASLFAFAAIINTNQVDNSIKQSSKILIGDFLEKLITFKIESTNECAMMMCFINFSCSLCQSSLEYLDICDMIIGLVVTHDSPTLQNILKNYIVDVSLRRFVTMLDKEECNFITIRKYLSLPVSNKAPTYLNVSINTFQSFYNEDLNQHKNDKLQPMSNTKRRESEVKQNLKSNQSYDYNSDIYKYREKR</sequence>
<protein>
    <submittedName>
        <fullName evidence="2">Uncharacterized protein</fullName>
    </submittedName>
</protein>
<evidence type="ECO:0000313" key="2">
    <source>
        <dbReference type="EMBL" id="CAK7920659.1"/>
    </source>
</evidence>
<evidence type="ECO:0000256" key="1">
    <source>
        <dbReference type="SAM" id="MobiDB-lite"/>
    </source>
</evidence>
<keyword evidence="3" id="KW-1185">Reference proteome</keyword>
<gene>
    <name evidence="2" type="ORF">CAAN4_H04874</name>
</gene>
<evidence type="ECO:0000313" key="3">
    <source>
        <dbReference type="Proteomes" id="UP001497600"/>
    </source>
</evidence>
<feature type="compositionally biased region" description="Polar residues" evidence="1">
    <location>
        <begin position="639"/>
        <end position="648"/>
    </location>
</feature>
<reference evidence="2 3" key="1">
    <citation type="submission" date="2024-01" db="EMBL/GenBank/DDBJ databases">
        <authorList>
            <consortium name="Genoscope - CEA"/>
            <person name="William W."/>
        </authorList>
    </citation>
    <scope>NUCLEOTIDE SEQUENCE [LARGE SCALE GENOMIC DNA]</scope>
    <source>
        <strain evidence="2 3">29B2s-10</strain>
    </source>
</reference>
<feature type="region of interest" description="Disordered" evidence="1">
    <location>
        <begin position="619"/>
        <end position="659"/>
    </location>
</feature>
<name>A0ABP0EJK4_9ASCO</name>
<organism evidence="2 3">
    <name type="scientific">[Candida] anglica</name>
    <dbReference type="NCBI Taxonomy" id="148631"/>
    <lineage>
        <taxon>Eukaryota</taxon>
        <taxon>Fungi</taxon>
        <taxon>Dikarya</taxon>
        <taxon>Ascomycota</taxon>
        <taxon>Saccharomycotina</taxon>
        <taxon>Pichiomycetes</taxon>
        <taxon>Debaryomycetaceae</taxon>
        <taxon>Kurtzmaniella</taxon>
    </lineage>
</organism>